<gene>
    <name evidence="1" type="primary">Gfi1_3</name>
    <name evidence="1" type="ORF">CDAR_315381</name>
</gene>
<dbReference type="Proteomes" id="UP001054837">
    <property type="component" value="Unassembled WGS sequence"/>
</dbReference>
<proteinExistence type="predicted"/>
<keyword evidence="2" id="KW-1185">Reference proteome</keyword>
<name>A0AAV4VEK4_9ARAC</name>
<sequence length="79" mass="9036">MTRPSPSPDKVRGQLEGECRLSPPPRGLIFSREMGSAFRVVTPKRMDKEDFVADLVLQRVEFNMPEETDLKFLTSKIII</sequence>
<organism evidence="1 2">
    <name type="scientific">Caerostris darwini</name>
    <dbReference type="NCBI Taxonomy" id="1538125"/>
    <lineage>
        <taxon>Eukaryota</taxon>
        <taxon>Metazoa</taxon>
        <taxon>Ecdysozoa</taxon>
        <taxon>Arthropoda</taxon>
        <taxon>Chelicerata</taxon>
        <taxon>Arachnida</taxon>
        <taxon>Araneae</taxon>
        <taxon>Araneomorphae</taxon>
        <taxon>Entelegynae</taxon>
        <taxon>Araneoidea</taxon>
        <taxon>Araneidae</taxon>
        <taxon>Caerostris</taxon>
    </lineage>
</organism>
<reference evidence="1 2" key="1">
    <citation type="submission" date="2021-06" db="EMBL/GenBank/DDBJ databases">
        <title>Caerostris darwini draft genome.</title>
        <authorList>
            <person name="Kono N."/>
            <person name="Arakawa K."/>
        </authorList>
    </citation>
    <scope>NUCLEOTIDE SEQUENCE [LARGE SCALE GENOMIC DNA]</scope>
</reference>
<dbReference type="EMBL" id="BPLQ01012923">
    <property type="protein sequence ID" value="GIY68710.1"/>
    <property type="molecule type" value="Genomic_DNA"/>
</dbReference>
<evidence type="ECO:0000313" key="1">
    <source>
        <dbReference type="EMBL" id="GIY68710.1"/>
    </source>
</evidence>
<evidence type="ECO:0000313" key="2">
    <source>
        <dbReference type="Proteomes" id="UP001054837"/>
    </source>
</evidence>
<dbReference type="AlphaFoldDB" id="A0AAV4VEK4"/>
<accession>A0AAV4VEK4</accession>
<comment type="caution">
    <text evidence="1">The sequence shown here is derived from an EMBL/GenBank/DDBJ whole genome shotgun (WGS) entry which is preliminary data.</text>
</comment>
<protein>
    <submittedName>
        <fullName evidence="1">Zinc finger protein Gfi-1</fullName>
    </submittedName>
</protein>